<sequence>MSETLDGITNTSEGALNGGLKTVLNPEDTSNNNDESGLYHLHKKTKVMHAPVSSLNASSNNTNSVDSTLANSSIYSRDSKSAKILQSSRAGICPEKHSARHQNNSVPKEYSAKMLYGFSDYGTSDDESPNPSASVTYHARYRSWGPNLMTLHKFTGKMRGKTPIYVPVYKRNNDGKLLKLVNSWSGRWEYIELKTLTEEEGEEEEEEEGEGEEGLKIFKARVVLESPETKKAVGCRTLADFGLPETKRQGGWGWL</sequence>
<dbReference type="Proteomes" id="UP000664203">
    <property type="component" value="Unassembled WGS sequence"/>
</dbReference>
<evidence type="ECO:0000313" key="2">
    <source>
        <dbReference type="EMBL" id="CAF9918186.1"/>
    </source>
</evidence>
<name>A0A8H3FCA8_9LECA</name>
<evidence type="ECO:0000256" key="1">
    <source>
        <dbReference type="SAM" id="MobiDB-lite"/>
    </source>
</evidence>
<dbReference type="OrthoDB" id="5374052at2759"/>
<dbReference type="EMBL" id="CAJPDR010000109">
    <property type="protein sequence ID" value="CAF9918186.1"/>
    <property type="molecule type" value="Genomic_DNA"/>
</dbReference>
<gene>
    <name evidence="2" type="ORF">ALECFALPRED_000582</name>
</gene>
<organism evidence="2 3">
    <name type="scientific">Alectoria fallacina</name>
    <dbReference type="NCBI Taxonomy" id="1903189"/>
    <lineage>
        <taxon>Eukaryota</taxon>
        <taxon>Fungi</taxon>
        <taxon>Dikarya</taxon>
        <taxon>Ascomycota</taxon>
        <taxon>Pezizomycotina</taxon>
        <taxon>Lecanoromycetes</taxon>
        <taxon>OSLEUM clade</taxon>
        <taxon>Lecanoromycetidae</taxon>
        <taxon>Lecanorales</taxon>
        <taxon>Lecanorineae</taxon>
        <taxon>Parmeliaceae</taxon>
        <taxon>Alectoria</taxon>
    </lineage>
</organism>
<dbReference type="AlphaFoldDB" id="A0A8H3FCA8"/>
<comment type="caution">
    <text evidence="2">The sequence shown here is derived from an EMBL/GenBank/DDBJ whole genome shotgun (WGS) entry which is preliminary data.</text>
</comment>
<feature type="region of interest" description="Disordered" evidence="1">
    <location>
        <begin position="1"/>
        <end position="34"/>
    </location>
</feature>
<evidence type="ECO:0000313" key="3">
    <source>
        <dbReference type="Proteomes" id="UP000664203"/>
    </source>
</evidence>
<protein>
    <submittedName>
        <fullName evidence="2">Uncharacterized protein</fullName>
    </submittedName>
</protein>
<reference evidence="2" key="1">
    <citation type="submission" date="2021-03" db="EMBL/GenBank/DDBJ databases">
        <authorList>
            <person name="Tagirdzhanova G."/>
        </authorList>
    </citation>
    <scope>NUCLEOTIDE SEQUENCE</scope>
</reference>
<accession>A0A8H3FCA8</accession>
<keyword evidence="3" id="KW-1185">Reference proteome</keyword>
<feature type="compositionally biased region" description="Polar residues" evidence="1">
    <location>
        <begin position="1"/>
        <end position="14"/>
    </location>
</feature>
<proteinExistence type="predicted"/>